<keyword evidence="3" id="KW-1185">Reference proteome</keyword>
<evidence type="ECO:0000313" key="3">
    <source>
        <dbReference type="Proteomes" id="UP001168972"/>
    </source>
</evidence>
<keyword evidence="1" id="KW-0175">Coiled coil</keyword>
<reference evidence="2" key="2">
    <citation type="submission" date="2023-03" db="EMBL/GenBank/DDBJ databases">
        <authorList>
            <person name="Inwood S.N."/>
            <person name="Skelly J.G."/>
            <person name="Guhlin J."/>
            <person name="Harrop T.W.R."/>
            <person name="Goldson S.G."/>
            <person name="Dearden P.K."/>
        </authorList>
    </citation>
    <scope>NUCLEOTIDE SEQUENCE</scope>
    <source>
        <strain evidence="2">Lincoln</strain>
        <tissue evidence="2">Whole body</tissue>
    </source>
</reference>
<evidence type="ECO:0000256" key="1">
    <source>
        <dbReference type="SAM" id="Coils"/>
    </source>
</evidence>
<dbReference type="Proteomes" id="UP001168972">
    <property type="component" value="Unassembled WGS sequence"/>
</dbReference>
<gene>
    <name evidence="2" type="ORF">PV327_010134</name>
</gene>
<dbReference type="AlphaFoldDB" id="A0AA39FR90"/>
<reference evidence="2" key="1">
    <citation type="journal article" date="2023" name="bioRxiv">
        <title>Scaffold-level genome assemblies of two parasitoid biocontrol wasps reveal the parthenogenesis mechanism and an associated novel virus.</title>
        <authorList>
            <person name="Inwood S."/>
            <person name="Skelly J."/>
            <person name="Guhlin J."/>
            <person name="Harrop T."/>
            <person name="Goldson S."/>
            <person name="Dearden P."/>
        </authorList>
    </citation>
    <scope>NUCLEOTIDE SEQUENCE</scope>
    <source>
        <strain evidence="2">Lincoln</strain>
        <tissue evidence="2">Whole body</tissue>
    </source>
</reference>
<name>A0AA39FR90_MICHY</name>
<sequence>MEDNASRHSPSPLSMSLSTTRELSSIEAALNSFINQQMAFNKGQREISNRLNGSVDLQIKNQEEMKSELGEIKHPARTVAEHEIHIKDLEQQVVGLSNQINELRGVGGATSESISSDIIISAVPLQLSNDLHNVVSKVLTSLQLPHLLSDVLNIRQVTRKNDAQATSSTIQSKMLLIVPFKSYNIAQFPIEKKTRKGVLTIKKVFDIDLRGNIYVNEFLCQFTVYITKSKMLLQIVNGRLSINSAIVSTPSTNLSVAQFNANSSLDRNDYIGAFFITKRYHIISISETWLKSNIPDELVNIDATFYCAMIVICVWEEEWHNMIIAGDLNCDLLSDSFEATYLRDTALSLSLKLLGPEPTHHTVTSDTLVDELSKISDFRNQIRRLLLNMI</sequence>
<evidence type="ECO:0000313" key="2">
    <source>
        <dbReference type="EMBL" id="KAK0174352.1"/>
    </source>
</evidence>
<accession>A0AA39FR90</accession>
<feature type="coiled-coil region" evidence="1">
    <location>
        <begin position="79"/>
        <end position="106"/>
    </location>
</feature>
<comment type="caution">
    <text evidence="2">The sequence shown here is derived from an EMBL/GenBank/DDBJ whole genome shotgun (WGS) entry which is preliminary data.</text>
</comment>
<organism evidence="2 3">
    <name type="scientific">Microctonus hyperodae</name>
    <name type="common">Parasitoid wasp</name>
    <dbReference type="NCBI Taxonomy" id="165561"/>
    <lineage>
        <taxon>Eukaryota</taxon>
        <taxon>Metazoa</taxon>
        <taxon>Ecdysozoa</taxon>
        <taxon>Arthropoda</taxon>
        <taxon>Hexapoda</taxon>
        <taxon>Insecta</taxon>
        <taxon>Pterygota</taxon>
        <taxon>Neoptera</taxon>
        <taxon>Endopterygota</taxon>
        <taxon>Hymenoptera</taxon>
        <taxon>Apocrita</taxon>
        <taxon>Ichneumonoidea</taxon>
        <taxon>Braconidae</taxon>
        <taxon>Euphorinae</taxon>
        <taxon>Microctonus</taxon>
    </lineage>
</organism>
<proteinExistence type="predicted"/>
<protein>
    <submittedName>
        <fullName evidence="2">Uncharacterized protein</fullName>
    </submittedName>
</protein>
<dbReference type="EMBL" id="JAQQBR010000006">
    <property type="protein sequence ID" value="KAK0174352.1"/>
    <property type="molecule type" value="Genomic_DNA"/>
</dbReference>